<dbReference type="Proteomes" id="UP000265703">
    <property type="component" value="Unassembled WGS sequence"/>
</dbReference>
<protein>
    <submittedName>
        <fullName evidence="1">Uncharacterized protein</fullName>
    </submittedName>
</protein>
<dbReference type="GO" id="GO:0003676">
    <property type="term" value="F:nucleic acid binding"/>
    <property type="evidence" value="ECO:0007669"/>
    <property type="project" value="InterPro"/>
</dbReference>
<dbReference type="InterPro" id="IPR012337">
    <property type="entry name" value="RNaseH-like_sf"/>
</dbReference>
<evidence type="ECO:0000313" key="1">
    <source>
        <dbReference type="EMBL" id="RIA95310.1"/>
    </source>
</evidence>
<name>A0A397TAL2_9GLOM</name>
<reference evidence="1 2" key="1">
    <citation type="submission" date="2018-06" db="EMBL/GenBank/DDBJ databases">
        <title>Comparative genomics reveals the genomic features of Rhizophagus irregularis, R. cerebriforme, R. diaphanum and Gigaspora rosea, and their symbiotic lifestyle signature.</title>
        <authorList>
            <person name="Morin E."/>
            <person name="San Clemente H."/>
            <person name="Chen E.C.H."/>
            <person name="De La Providencia I."/>
            <person name="Hainaut M."/>
            <person name="Kuo A."/>
            <person name="Kohler A."/>
            <person name="Murat C."/>
            <person name="Tang N."/>
            <person name="Roy S."/>
            <person name="Loubradou J."/>
            <person name="Henrissat B."/>
            <person name="Grigoriev I.V."/>
            <person name="Corradi N."/>
            <person name="Roux C."/>
            <person name="Martin F.M."/>
        </authorList>
    </citation>
    <scope>NUCLEOTIDE SEQUENCE [LARGE SCALE GENOMIC DNA]</scope>
    <source>
        <strain evidence="1 2">DAOM 227022</strain>
    </source>
</reference>
<evidence type="ECO:0000313" key="2">
    <source>
        <dbReference type="Proteomes" id="UP000265703"/>
    </source>
</evidence>
<accession>A0A397TAL2</accession>
<organism evidence="1 2">
    <name type="scientific">Glomus cerebriforme</name>
    <dbReference type="NCBI Taxonomy" id="658196"/>
    <lineage>
        <taxon>Eukaryota</taxon>
        <taxon>Fungi</taxon>
        <taxon>Fungi incertae sedis</taxon>
        <taxon>Mucoromycota</taxon>
        <taxon>Glomeromycotina</taxon>
        <taxon>Glomeromycetes</taxon>
        <taxon>Glomerales</taxon>
        <taxon>Glomeraceae</taxon>
        <taxon>Glomus</taxon>
    </lineage>
</organism>
<sequence>MTKDIFNKDTQSSSVSLSFGSDSLYIIPVVKLQSVRILSIWVNLDFNCFFVKIQINDDIIHAVNVMKYKKLTDKHLVYIFNTVLYPKIEYRSQLMVLSKNECLAVTAPFRKLFNRKIHLSSSFPSSILHSSYEIKNTIKGGLLSLHSVFKEEFFKPYVYTRFRKLKELVLLSPGISRRIHYNWFPSLNLSQESVFVMRSAVLDKAKNWVQVLPDSSGISSCDISPSFSKPIVKPCPGCVLHNPDKTYSSAYRREHDISVFCSQVFHLQDLIKICCTPSKVGSAVSPMYDLKGSLFKIHTLMKCQFSSVNIVTDDSDGSFPVVIDNSLHDPFLKFILNTDMRKNLLWHKRQFAHTSSLNFYTDGSLIGADSTDMKMGITWKQVDSSFPYNSFNASLEYFSSSLCAEIAAVLVAICIVPVNCMVHIFMDSENVIYELARLSSYSNNFLFNSEKSKNYMLWIAIKTIMDAFHLRIITHKVKSYSDDLLNDKTNWLAKDGCTLPPFVLDSLFVASSIYLISWNNHVIDQPIRSFIKSNYDAQLFDEFINLHQNQKMLKLTRLNEISKILRCKKDIILSIAQFSQLRSLSCWDLVDSSSQFIFSNLIILLIIHNIQGSLYNDIWLVRCDLLVKKKLTFNIDNKVKRGGKYLVNPLNLVFSLTQFDNFSHYLHVANSWILWCDHSCYYGNN</sequence>
<gene>
    <name evidence="1" type="ORF">C1645_816927</name>
</gene>
<dbReference type="InterPro" id="IPR036397">
    <property type="entry name" value="RNaseH_sf"/>
</dbReference>
<dbReference type="SUPFAM" id="SSF53098">
    <property type="entry name" value="Ribonuclease H-like"/>
    <property type="match status" value="1"/>
</dbReference>
<dbReference type="Gene3D" id="3.30.420.10">
    <property type="entry name" value="Ribonuclease H-like superfamily/Ribonuclease H"/>
    <property type="match status" value="1"/>
</dbReference>
<dbReference type="OrthoDB" id="2408008at2759"/>
<dbReference type="AlphaFoldDB" id="A0A397TAL2"/>
<dbReference type="STRING" id="658196.A0A397TAL2"/>
<keyword evidence="2" id="KW-1185">Reference proteome</keyword>
<comment type="caution">
    <text evidence="1">The sequence shown here is derived from an EMBL/GenBank/DDBJ whole genome shotgun (WGS) entry which is preliminary data.</text>
</comment>
<proteinExistence type="predicted"/>
<dbReference type="EMBL" id="QKYT01000064">
    <property type="protein sequence ID" value="RIA95310.1"/>
    <property type="molecule type" value="Genomic_DNA"/>
</dbReference>